<dbReference type="RefSeq" id="WP_127072479.1">
    <property type="nucleotide sequence ID" value="NZ_BMKB01000001.1"/>
</dbReference>
<dbReference type="Pfam" id="PF02230">
    <property type="entry name" value="Abhydrolase_2"/>
    <property type="match status" value="1"/>
</dbReference>
<proteinExistence type="inferred from homology"/>
<organism evidence="4 5">
    <name type="scientific">Pelagibacterium lentulum</name>
    <dbReference type="NCBI Taxonomy" id="2029865"/>
    <lineage>
        <taxon>Bacteria</taxon>
        <taxon>Pseudomonadati</taxon>
        <taxon>Pseudomonadota</taxon>
        <taxon>Alphaproteobacteria</taxon>
        <taxon>Hyphomicrobiales</taxon>
        <taxon>Devosiaceae</taxon>
        <taxon>Pelagibacterium</taxon>
    </lineage>
</organism>
<name>A0A916R5J9_9HYPH</name>
<evidence type="ECO:0000259" key="3">
    <source>
        <dbReference type="Pfam" id="PF02230"/>
    </source>
</evidence>
<evidence type="ECO:0000313" key="4">
    <source>
        <dbReference type="EMBL" id="GGA35382.1"/>
    </source>
</evidence>
<accession>A0A916R5J9</accession>
<feature type="domain" description="Phospholipase/carboxylesterase/thioesterase" evidence="3">
    <location>
        <begin position="16"/>
        <end position="211"/>
    </location>
</feature>
<dbReference type="EMBL" id="BMKB01000001">
    <property type="protein sequence ID" value="GGA35382.1"/>
    <property type="molecule type" value="Genomic_DNA"/>
</dbReference>
<dbReference type="OrthoDB" id="9801763at2"/>
<dbReference type="Proteomes" id="UP000596977">
    <property type="component" value="Unassembled WGS sequence"/>
</dbReference>
<dbReference type="InterPro" id="IPR029058">
    <property type="entry name" value="AB_hydrolase_fold"/>
</dbReference>
<keyword evidence="5" id="KW-1185">Reference proteome</keyword>
<dbReference type="AlphaFoldDB" id="A0A916R5J9"/>
<comment type="caution">
    <text evidence="4">The sequence shown here is derived from an EMBL/GenBank/DDBJ whole genome shotgun (WGS) entry which is preliminary data.</text>
</comment>
<gene>
    <name evidence="4" type="ORF">GCM10011499_00860</name>
</gene>
<dbReference type="InterPro" id="IPR003140">
    <property type="entry name" value="PLipase/COase/thioEstase"/>
</dbReference>
<dbReference type="PANTHER" id="PTHR10655:SF17">
    <property type="entry name" value="LYSOPHOSPHOLIPASE-LIKE PROTEIN 1"/>
    <property type="match status" value="1"/>
</dbReference>
<protein>
    <submittedName>
        <fullName evidence="4">Phospholipase</fullName>
    </submittedName>
</protein>
<sequence>MPSKLSGPMLPPATGAAKSLVVLLHGYGSDGNDLIALGQYWRSALPDTLFVAPNAHEICTMNPAGYQWFALDLDRAISRITGSQTARPVINEFLENLWAQTGLGPADTVLVGFSQGAMMAIDTGLRLPTPLKGIVAFSGMLIGPETLASEIKSRPPVLMIHGDADEVVPVLGSESGVPALIDLGIEAKLHISQGAGHTIAQDGLDAATQFLLRLNSASQNGAE</sequence>
<dbReference type="InterPro" id="IPR050565">
    <property type="entry name" value="LYPA1-2/EST-like"/>
</dbReference>
<evidence type="ECO:0000256" key="1">
    <source>
        <dbReference type="ARBA" id="ARBA00006499"/>
    </source>
</evidence>
<keyword evidence="2" id="KW-0378">Hydrolase</keyword>
<dbReference type="Gene3D" id="3.40.50.1820">
    <property type="entry name" value="alpha/beta hydrolase"/>
    <property type="match status" value="1"/>
</dbReference>
<evidence type="ECO:0000313" key="5">
    <source>
        <dbReference type="Proteomes" id="UP000596977"/>
    </source>
</evidence>
<comment type="similarity">
    <text evidence="1">Belongs to the AB hydrolase superfamily. AB hydrolase 2 family.</text>
</comment>
<evidence type="ECO:0000256" key="2">
    <source>
        <dbReference type="ARBA" id="ARBA00022801"/>
    </source>
</evidence>
<dbReference type="PANTHER" id="PTHR10655">
    <property type="entry name" value="LYSOPHOSPHOLIPASE-RELATED"/>
    <property type="match status" value="1"/>
</dbReference>
<dbReference type="GO" id="GO:0016787">
    <property type="term" value="F:hydrolase activity"/>
    <property type="evidence" value="ECO:0007669"/>
    <property type="project" value="UniProtKB-KW"/>
</dbReference>
<reference evidence="4 5" key="1">
    <citation type="journal article" date="2014" name="Int. J. Syst. Evol. Microbiol.">
        <title>Complete genome sequence of Corynebacterium casei LMG S-19264T (=DSM 44701T), isolated from a smear-ripened cheese.</title>
        <authorList>
            <consortium name="US DOE Joint Genome Institute (JGI-PGF)"/>
            <person name="Walter F."/>
            <person name="Albersmeier A."/>
            <person name="Kalinowski J."/>
            <person name="Ruckert C."/>
        </authorList>
    </citation>
    <scope>NUCLEOTIDE SEQUENCE [LARGE SCALE GENOMIC DNA]</scope>
    <source>
        <strain evidence="4 5">CGMCC 1.15896</strain>
    </source>
</reference>
<dbReference type="SUPFAM" id="SSF53474">
    <property type="entry name" value="alpha/beta-Hydrolases"/>
    <property type="match status" value="1"/>
</dbReference>